<evidence type="ECO:0000313" key="2">
    <source>
        <dbReference type="EMBL" id="KAF9616295.1"/>
    </source>
</evidence>
<dbReference type="EMBL" id="JADFTS010000003">
    <property type="protein sequence ID" value="KAF9616295.1"/>
    <property type="molecule type" value="Genomic_DNA"/>
</dbReference>
<dbReference type="OrthoDB" id="1138362at2759"/>
<organism evidence="2 3">
    <name type="scientific">Coptis chinensis</name>
    <dbReference type="NCBI Taxonomy" id="261450"/>
    <lineage>
        <taxon>Eukaryota</taxon>
        <taxon>Viridiplantae</taxon>
        <taxon>Streptophyta</taxon>
        <taxon>Embryophyta</taxon>
        <taxon>Tracheophyta</taxon>
        <taxon>Spermatophyta</taxon>
        <taxon>Magnoliopsida</taxon>
        <taxon>Ranunculales</taxon>
        <taxon>Ranunculaceae</taxon>
        <taxon>Coptidoideae</taxon>
        <taxon>Coptis</taxon>
    </lineage>
</organism>
<sequence length="108" mass="12249">MKPSSIFFLYLIALCLSSLNITHASSPSITSTLLKGRRTLRTIEFEKLNHHQQDHNIKVAGKDWFRADAKRLAVGEDEVDEDGDGLLYHIDYHGVSTHPYPSPKHPRP</sequence>
<keyword evidence="1" id="KW-0732">Signal</keyword>
<evidence type="ECO:0000256" key="1">
    <source>
        <dbReference type="SAM" id="SignalP"/>
    </source>
</evidence>
<keyword evidence="3" id="KW-1185">Reference proteome</keyword>
<feature type="signal peptide" evidence="1">
    <location>
        <begin position="1"/>
        <end position="24"/>
    </location>
</feature>
<protein>
    <submittedName>
        <fullName evidence="2">Uncharacterized protein</fullName>
    </submittedName>
</protein>
<dbReference type="Proteomes" id="UP000631114">
    <property type="component" value="Unassembled WGS sequence"/>
</dbReference>
<name>A0A835ICA6_9MAGN</name>
<comment type="caution">
    <text evidence="2">The sequence shown here is derived from an EMBL/GenBank/DDBJ whole genome shotgun (WGS) entry which is preliminary data.</text>
</comment>
<dbReference type="AlphaFoldDB" id="A0A835ICA6"/>
<evidence type="ECO:0000313" key="3">
    <source>
        <dbReference type="Proteomes" id="UP000631114"/>
    </source>
</evidence>
<reference evidence="2 3" key="1">
    <citation type="submission" date="2020-10" db="EMBL/GenBank/DDBJ databases">
        <title>The Coptis chinensis genome and diversification of protoberbering-type alkaloids.</title>
        <authorList>
            <person name="Wang B."/>
            <person name="Shu S."/>
            <person name="Song C."/>
            <person name="Liu Y."/>
        </authorList>
    </citation>
    <scope>NUCLEOTIDE SEQUENCE [LARGE SCALE GENOMIC DNA]</scope>
    <source>
        <strain evidence="2">HL-2020</strain>
        <tissue evidence="2">Leaf</tissue>
    </source>
</reference>
<feature type="chain" id="PRO_5032452318" evidence="1">
    <location>
        <begin position="25"/>
        <end position="108"/>
    </location>
</feature>
<gene>
    <name evidence="2" type="ORF">IFM89_029071</name>
</gene>
<proteinExistence type="predicted"/>
<accession>A0A835ICA6</accession>